<dbReference type="Pfam" id="PF01095">
    <property type="entry name" value="Pectinesterase"/>
    <property type="match status" value="1"/>
</dbReference>
<dbReference type="RefSeq" id="WP_172345348.1">
    <property type="nucleotide sequence ID" value="NZ_CASYYZ010000019.1"/>
</dbReference>
<evidence type="ECO:0000313" key="7">
    <source>
        <dbReference type="EMBL" id="NPE25883.1"/>
    </source>
</evidence>
<dbReference type="InterPro" id="IPR011050">
    <property type="entry name" value="Pectin_lyase_fold/virulence"/>
</dbReference>
<evidence type="ECO:0000256" key="2">
    <source>
        <dbReference type="ARBA" id="ARBA00022801"/>
    </source>
</evidence>
<evidence type="ECO:0000256" key="1">
    <source>
        <dbReference type="ARBA" id="ARBA00008891"/>
    </source>
</evidence>
<name>A0ABX2B527_9BACT</name>
<comment type="pathway">
    <text evidence="5">Glycan metabolism; pectin degradation; 2-dehydro-3-deoxy-D-gluconate from pectin: step 1/5.</text>
</comment>
<dbReference type="EC" id="3.1.1.11" evidence="5"/>
<dbReference type="EMBL" id="JABKKJ010000020">
    <property type="protein sequence ID" value="NPE25883.1"/>
    <property type="molecule type" value="Genomic_DNA"/>
</dbReference>
<feature type="domain" description="Pectinesterase catalytic" evidence="6">
    <location>
        <begin position="29"/>
        <end position="315"/>
    </location>
</feature>
<dbReference type="PROSITE" id="PS00503">
    <property type="entry name" value="PECTINESTERASE_2"/>
    <property type="match status" value="1"/>
</dbReference>
<proteinExistence type="inferred from homology"/>
<accession>A0ABX2B527</accession>
<reference evidence="7 8" key="1">
    <citation type="submission" date="2020-05" db="EMBL/GenBank/DDBJ databases">
        <title>Distinct polysaccharide utilization as determinants for interspecies competition between intestinal Prevotella spp.</title>
        <authorList>
            <person name="Galvez E.J.C."/>
            <person name="Iljazovic A."/>
            <person name="Strowig T."/>
        </authorList>
    </citation>
    <scope>NUCLEOTIDE SEQUENCE [LARGE SCALE GENOMIC DNA]</scope>
    <source>
        <strain evidence="7 8">PCHR</strain>
    </source>
</reference>
<sequence>MKKFFTIIAALMCAVAMDAANPYDNPDTLVVSRDGTGEFRTIDDAVEVCRAFMDYHKVIYVKKGVYKEKLIIPSWLTNIEICGEDAENTIITYDDHANIRIPGTDRKMGTFRTYTVKVEGNDITFKNITIENNAARLGQAVALHTEGDRLVFINCRFLGNQDTIYTGVGGTRLYFKNCYIEGTTDFIFGPSTAWFDGCTIYSKINSYVTAASTPADIAYGYVFNNCRLTAAPAADKVHLGRPWRPYAHTLFMNCELGGHIVPRGWHNWGKTSNEQTARYMEYNNRGEGAGTAQRAPWSRQLTKKEAAKITIAEVFKSDSSWIPAE</sequence>
<comment type="similarity">
    <text evidence="1">Belongs to the pectinesterase family.</text>
</comment>
<evidence type="ECO:0000259" key="6">
    <source>
        <dbReference type="Pfam" id="PF01095"/>
    </source>
</evidence>
<dbReference type="PANTHER" id="PTHR31321">
    <property type="entry name" value="ACYL-COA THIOESTER HYDROLASE YBHC-RELATED"/>
    <property type="match status" value="1"/>
</dbReference>
<gene>
    <name evidence="7" type="ORF">HPS54_10200</name>
</gene>
<feature type="chain" id="PRO_5045008310" description="Pectinesterase" evidence="5">
    <location>
        <begin position="20"/>
        <end position="325"/>
    </location>
</feature>
<dbReference type="InterPro" id="IPR012334">
    <property type="entry name" value="Pectin_lyas_fold"/>
</dbReference>
<dbReference type="Gene3D" id="2.160.20.10">
    <property type="entry name" value="Single-stranded right-handed beta-helix, Pectin lyase-like"/>
    <property type="match status" value="1"/>
</dbReference>
<dbReference type="SUPFAM" id="SSF51126">
    <property type="entry name" value="Pectin lyase-like"/>
    <property type="match status" value="1"/>
</dbReference>
<keyword evidence="2 5" id="KW-0378">Hydrolase</keyword>
<protein>
    <recommendedName>
        <fullName evidence="5">Pectinesterase</fullName>
        <ecNumber evidence="5">3.1.1.11</ecNumber>
    </recommendedName>
</protein>
<dbReference type="InterPro" id="IPR033131">
    <property type="entry name" value="Pectinesterase_Asp_AS"/>
</dbReference>
<organism evidence="7 8">
    <name type="scientific">Xylanibacter caecicola</name>
    <dbReference type="NCBI Taxonomy" id="2736294"/>
    <lineage>
        <taxon>Bacteria</taxon>
        <taxon>Pseudomonadati</taxon>
        <taxon>Bacteroidota</taxon>
        <taxon>Bacteroidia</taxon>
        <taxon>Bacteroidales</taxon>
        <taxon>Prevotellaceae</taxon>
        <taxon>Xylanibacter</taxon>
    </lineage>
</organism>
<keyword evidence="8" id="KW-1185">Reference proteome</keyword>
<evidence type="ECO:0000313" key="8">
    <source>
        <dbReference type="Proteomes" id="UP000820977"/>
    </source>
</evidence>
<keyword evidence="3 5" id="KW-0063">Aspartyl esterase</keyword>
<comment type="catalytic activity">
    <reaction evidence="5">
        <text>[(1-&gt;4)-alpha-D-galacturonosyl methyl ester](n) + n H2O = [(1-&gt;4)-alpha-D-galacturonosyl](n) + n methanol + n H(+)</text>
        <dbReference type="Rhea" id="RHEA:22380"/>
        <dbReference type="Rhea" id="RHEA-COMP:14570"/>
        <dbReference type="Rhea" id="RHEA-COMP:14573"/>
        <dbReference type="ChEBI" id="CHEBI:15377"/>
        <dbReference type="ChEBI" id="CHEBI:15378"/>
        <dbReference type="ChEBI" id="CHEBI:17790"/>
        <dbReference type="ChEBI" id="CHEBI:140522"/>
        <dbReference type="ChEBI" id="CHEBI:140523"/>
        <dbReference type="EC" id="3.1.1.11"/>
    </reaction>
</comment>
<dbReference type="InterPro" id="IPR000070">
    <property type="entry name" value="Pectinesterase_cat"/>
</dbReference>
<feature type="signal peptide" evidence="5">
    <location>
        <begin position="1"/>
        <end position="19"/>
    </location>
</feature>
<evidence type="ECO:0000256" key="5">
    <source>
        <dbReference type="RuleBase" id="RU000589"/>
    </source>
</evidence>
<keyword evidence="5" id="KW-0732">Signal</keyword>
<evidence type="ECO:0000256" key="3">
    <source>
        <dbReference type="ARBA" id="ARBA00023085"/>
    </source>
</evidence>
<dbReference type="Proteomes" id="UP000820977">
    <property type="component" value="Unassembled WGS sequence"/>
</dbReference>
<evidence type="ECO:0000256" key="4">
    <source>
        <dbReference type="PROSITE-ProRule" id="PRU10040"/>
    </source>
</evidence>
<dbReference type="PANTHER" id="PTHR31321:SF57">
    <property type="entry name" value="PECTINESTERASE 53-RELATED"/>
    <property type="match status" value="1"/>
</dbReference>
<comment type="caution">
    <text evidence="7">The sequence shown here is derived from an EMBL/GenBank/DDBJ whole genome shotgun (WGS) entry which is preliminary data.</text>
</comment>
<feature type="active site" evidence="4">
    <location>
        <position position="185"/>
    </location>
</feature>